<name>A0AAD8YWB5_9TELE</name>
<reference evidence="2" key="1">
    <citation type="submission" date="2023-03" db="EMBL/GenBank/DDBJ databases">
        <title>Electrophorus voltai genome.</title>
        <authorList>
            <person name="Bian C."/>
        </authorList>
    </citation>
    <scope>NUCLEOTIDE SEQUENCE</scope>
    <source>
        <strain evidence="2">CB-2022</strain>
        <tissue evidence="2">Muscle</tissue>
    </source>
</reference>
<organism evidence="2 3">
    <name type="scientific">Electrophorus voltai</name>
    <dbReference type="NCBI Taxonomy" id="2609070"/>
    <lineage>
        <taxon>Eukaryota</taxon>
        <taxon>Metazoa</taxon>
        <taxon>Chordata</taxon>
        <taxon>Craniata</taxon>
        <taxon>Vertebrata</taxon>
        <taxon>Euteleostomi</taxon>
        <taxon>Actinopterygii</taxon>
        <taxon>Neopterygii</taxon>
        <taxon>Teleostei</taxon>
        <taxon>Ostariophysi</taxon>
        <taxon>Gymnotiformes</taxon>
        <taxon>Gymnotoidei</taxon>
        <taxon>Gymnotidae</taxon>
        <taxon>Electrophorus</taxon>
    </lineage>
</organism>
<feature type="compositionally biased region" description="Polar residues" evidence="1">
    <location>
        <begin position="122"/>
        <end position="141"/>
    </location>
</feature>
<proteinExistence type="predicted"/>
<evidence type="ECO:0000256" key="1">
    <source>
        <dbReference type="SAM" id="MobiDB-lite"/>
    </source>
</evidence>
<gene>
    <name evidence="2" type="ORF">P4O66_017077</name>
</gene>
<dbReference type="AlphaFoldDB" id="A0AAD8YWB5"/>
<protein>
    <submittedName>
        <fullName evidence="2">Uncharacterized protein</fullName>
    </submittedName>
</protein>
<sequence>MMMVGRRISTTGVPEVIKKRTTSLPGTTTLPWSTVTWVSPGLTTTNWMEEFVTNTSIPEAPTATSISTRTLRTATRASTQDPSMTTSVTTQPSDITYVIATSLTTEEPPRRTKEQQPWKHTIGTTKRASTVDTSARSSMASLTPEMENETHTTAVSSRSTTPSPKTTVWEPLGNSGPPPRRTFAATTAKRTLTLTTTIPRSSIEAATVATARPDQASKVTRLTWLHRRLKKKSKMGLRRAQRKPRG</sequence>
<feature type="compositionally biased region" description="Low complexity" evidence="1">
    <location>
        <begin position="156"/>
        <end position="167"/>
    </location>
</feature>
<accession>A0AAD8YWB5</accession>
<evidence type="ECO:0000313" key="3">
    <source>
        <dbReference type="Proteomes" id="UP001239994"/>
    </source>
</evidence>
<dbReference type="Proteomes" id="UP001239994">
    <property type="component" value="Unassembled WGS sequence"/>
</dbReference>
<feature type="compositionally biased region" description="Basic and acidic residues" evidence="1">
    <location>
        <begin position="107"/>
        <end position="117"/>
    </location>
</feature>
<feature type="region of interest" description="Disordered" evidence="1">
    <location>
        <begin position="104"/>
        <end position="181"/>
    </location>
</feature>
<dbReference type="EMBL" id="JAROKS010000024">
    <property type="protein sequence ID" value="KAK1787223.1"/>
    <property type="molecule type" value="Genomic_DNA"/>
</dbReference>
<keyword evidence="3" id="KW-1185">Reference proteome</keyword>
<comment type="caution">
    <text evidence="2">The sequence shown here is derived from an EMBL/GenBank/DDBJ whole genome shotgun (WGS) entry which is preliminary data.</text>
</comment>
<evidence type="ECO:0000313" key="2">
    <source>
        <dbReference type="EMBL" id="KAK1787223.1"/>
    </source>
</evidence>